<organism evidence="1 2">
    <name type="scientific">Sinomonas atrocyanea</name>
    <dbReference type="NCBI Taxonomy" id="37927"/>
    <lineage>
        <taxon>Bacteria</taxon>
        <taxon>Bacillati</taxon>
        <taxon>Actinomycetota</taxon>
        <taxon>Actinomycetes</taxon>
        <taxon>Micrococcales</taxon>
        <taxon>Micrococcaceae</taxon>
        <taxon>Sinomonas</taxon>
    </lineage>
</organism>
<dbReference type="AlphaFoldDB" id="A0A126ZZB3"/>
<evidence type="ECO:0000313" key="1">
    <source>
        <dbReference type="EMBL" id="AMM32216.1"/>
    </source>
</evidence>
<proteinExistence type="predicted"/>
<dbReference type="EMBL" id="CP014518">
    <property type="protein sequence ID" value="AMM32216.1"/>
    <property type="molecule type" value="Genomic_DNA"/>
</dbReference>
<dbReference type="PANTHER" id="PTHR33361">
    <property type="entry name" value="GLR0591 PROTEIN"/>
    <property type="match status" value="1"/>
</dbReference>
<evidence type="ECO:0008006" key="3">
    <source>
        <dbReference type="Google" id="ProtNLM"/>
    </source>
</evidence>
<reference evidence="1 2" key="1">
    <citation type="submission" date="2016-02" db="EMBL/GenBank/DDBJ databases">
        <title>Complete genome of Sinomonas atrocyanea KCTC 3377.</title>
        <authorList>
            <person name="Kim K.M."/>
        </authorList>
    </citation>
    <scope>NUCLEOTIDE SEQUENCE [LARGE SCALE GENOMIC DNA]</scope>
    <source>
        <strain evidence="1 2">KCTC 3377</strain>
    </source>
</reference>
<dbReference type="STRING" id="37927.SA2016_1539"/>
<evidence type="ECO:0000313" key="2">
    <source>
        <dbReference type="Proteomes" id="UP000070134"/>
    </source>
</evidence>
<dbReference type="PATRIC" id="fig|37927.3.peg.1587"/>
<dbReference type="KEGG" id="satk:SA2016_1539"/>
<dbReference type="InterPro" id="IPR010281">
    <property type="entry name" value="DUF885"/>
</dbReference>
<protein>
    <recommendedName>
        <fullName evidence="3">DUF885 domain-containing protein</fullName>
    </recommendedName>
</protein>
<accession>A0A126ZZB3</accession>
<dbReference type="Pfam" id="PF05960">
    <property type="entry name" value="DUF885"/>
    <property type="match status" value="1"/>
</dbReference>
<gene>
    <name evidence="1" type="ORF">SA2016_1539</name>
</gene>
<keyword evidence="2" id="KW-1185">Reference proteome</keyword>
<dbReference type="PANTHER" id="PTHR33361:SF2">
    <property type="entry name" value="DUF885 DOMAIN-CONTAINING PROTEIN"/>
    <property type="match status" value="1"/>
</dbReference>
<name>A0A126ZZB3_9MICC</name>
<dbReference type="Proteomes" id="UP000070134">
    <property type="component" value="Chromosome"/>
</dbReference>
<sequence length="589" mass="64324">MHGFFHVSAPRARLVRVTQNTHQNQHSSGTRTPSALDAIADEFTRRLLDLDPALATELGYPGHETEYPDYSPAGLAAHSALVRDTLSALDAATPEDEIDEVTLDAMRERLGLDAERHASGWVAATLNNIESPAQSIRAVFDLMPADTAEHWRHIAGRAANVPAAIEGYVASLRAAAADGKVSAARQVRVVVGQCRKYGADGTGFFARLATDARLDGGAALPDEVVSALADGCTAAAAAYRGLADFLEGELLPQAPEEDAVGRERYALESRRFLGATVDLEETYAWGVAELDRIIAEQEAVAEQIKPGAGIAEAKAALNADPARQLKGTDALRAWMQDLSDRAVANLAGTHFEIVGPMHQLECMIAPTQDGGIYYTAPSDDFSRPGRMWWSVPEGEDTFTTWAETSTVYHEGVPGHHLQCATAVYRRELLNDWRRNICWVSGHGEGWALYAERLMDELGYLADPGDRMGMLDGQRMRAARVVFDIGVHLGLEVPERWGTGTWTAEKGYGFLKQNLDVSEGQLDFEFNRYLGWPGQAPSYKVGQRLWEQVRGELEAEAAAQGREFDLKEFHTRALNLGSVGLDTLRRALTA</sequence>